<dbReference type="AlphaFoldDB" id="A0A1X1W9H7"/>
<keyword evidence="2" id="KW-0238">DNA-binding</keyword>
<gene>
    <name evidence="5" type="ORF">AWC12_26360</name>
</gene>
<dbReference type="InterPro" id="IPR050204">
    <property type="entry name" value="AraC_XylS_family_regulators"/>
</dbReference>
<dbReference type="SUPFAM" id="SSF46689">
    <property type="entry name" value="Homeodomain-like"/>
    <property type="match status" value="1"/>
</dbReference>
<dbReference type="Proteomes" id="UP000193622">
    <property type="component" value="Unassembled WGS sequence"/>
</dbReference>
<dbReference type="PANTHER" id="PTHR46796:SF12">
    <property type="entry name" value="HTH-TYPE DNA-BINDING TRANSCRIPTIONAL ACTIVATOR EUTR"/>
    <property type="match status" value="1"/>
</dbReference>
<keyword evidence="1" id="KW-0805">Transcription regulation</keyword>
<dbReference type="PROSITE" id="PS00041">
    <property type="entry name" value="HTH_ARAC_FAMILY_1"/>
    <property type="match status" value="1"/>
</dbReference>
<evidence type="ECO:0000256" key="2">
    <source>
        <dbReference type="ARBA" id="ARBA00023125"/>
    </source>
</evidence>
<dbReference type="Gene3D" id="1.10.10.60">
    <property type="entry name" value="Homeodomain-like"/>
    <property type="match status" value="1"/>
</dbReference>
<proteinExistence type="predicted"/>
<dbReference type="PANTHER" id="PTHR46796">
    <property type="entry name" value="HTH-TYPE TRANSCRIPTIONAL ACTIVATOR RHAS-RELATED"/>
    <property type="match status" value="1"/>
</dbReference>
<dbReference type="GO" id="GO:0003700">
    <property type="term" value="F:DNA-binding transcription factor activity"/>
    <property type="evidence" value="ECO:0007669"/>
    <property type="project" value="InterPro"/>
</dbReference>
<protein>
    <recommendedName>
        <fullName evidence="4">HTH araC/xylS-type domain-containing protein</fullName>
    </recommendedName>
</protein>
<dbReference type="InterPro" id="IPR018062">
    <property type="entry name" value="HTH_AraC-typ_CS"/>
</dbReference>
<keyword evidence="3" id="KW-0804">Transcription</keyword>
<sequence length="315" mass="34329">MTNPNRPLPLARSEFSDDDPRRIREQLQAVYGHGTHVDCTGGQNLGRYRHVRHSATGFDVDQTDHSGEATLTIAEIGYDTLIWVHAGTLVVRLQDEVGAASRGEMRLLRAASGPVSLQTVDSRLTIVHLRSALPRGSSSPVLLGPRSPDAAALVERTVTYATELMNHGDTAMAETLSDSLARLLRDAVVAGFACGSGNDAATPDSTDPLPATLRAALTYIEADISRRISLADLAREAYATPRTVQYLFRRYLDTTPTAYVRELRLAAARQELLMADRSETTVGATASRWGFGHTGRFAVLYRETYGESPHQTLAR</sequence>
<evidence type="ECO:0000313" key="5">
    <source>
        <dbReference type="EMBL" id="ORV83152.1"/>
    </source>
</evidence>
<dbReference type="GO" id="GO:0043565">
    <property type="term" value="F:sequence-specific DNA binding"/>
    <property type="evidence" value="ECO:0007669"/>
    <property type="project" value="InterPro"/>
</dbReference>
<dbReference type="SMART" id="SM00342">
    <property type="entry name" value="HTH_ARAC"/>
    <property type="match status" value="1"/>
</dbReference>
<evidence type="ECO:0000313" key="6">
    <source>
        <dbReference type="Proteomes" id="UP000193622"/>
    </source>
</evidence>
<dbReference type="InterPro" id="IPR009057">
    <property type="entry name" value="Homeodomain-like_sf"/>
</dbReference>
<evidence type="ECO:0000256" key="1">
    <source>
        <dbReference type="ARBA" id="ARBA00023015"/>
    </source>
</evidence>
<evidence type="ECO:0000256" key="3">
    <source>
        <dbReference type="ARBA" id="ARBA00023163"/>
    </source>
</evidence>
<reference evidence="5 6" key="1">
    <citation type="submission" date="2016-01" db="EMBL/GenBank/DDBJ databases">
        <title>The new phylogeny of the genus Mycobacterium.</title>
        <authorList>
            <person name="Tarcisio F."/>
            <person name="Conor M."/>
            <person name="Antonella G."/>
            <person name="Elisabetta G."/>
            <person name="Giulia F.S."/>
            <person name="Sara T."/>
            <person name="Anna F."/>
            <person name="Clotilde B."/>
            <person name="Roberto B."/>
            <person name="Veronica D.S."/>
            <person name="Fabio R."/>
            <person name="Monica P."/>
            <person name="Olivier J."/>
            <person name="Enrico T."/>
            <person name="Nicola S."/>
        </authorList>
    </citation>
    <scope>NUCLEOTIDE SEQUENCE [LARGE SCALE GENOMIC DNA]</scope>
    <source>
        <strain evidence="5 6">DSM 45541</strain>
    </source>
</reference>
<feature type="domain" description="HTH araC/xylS-type" evidence="4">
    <location>
        <begin position="214"/>
        <end position="315"/>
    </location>
</feature>
<dbReference type="Pfam" id="PF12833">
    <property type="entry name" value="HTH_18"/>
    <property type="match status" value="1"/>
</dbReference>
<dbReference type="EMBL" id="LQPC01000054">
    <property type="protein sequence ID" value="ORV83152.1"/>
    <property type="molecule type" value="Genomic_DNA"/>
</dbReference>
<dbReference type="PROSITE" id="PS01124">
    <property type="entry name" value="HTH_ARAC_FAMILY_2"/>
    <property type="match status" value="1"/>
</dbReference>
<comment type="caution">
    <text evidence="5">The sequence shown here is derived from an EMBL/GenBank/DDBJ whole genome shotgun (WGS) entry which is preliminary data.</text>
</comment>
<accession>A0A1X1W9H7</accession>
<name>A0A1X1W9H7_MYCIR</name>
<evidence type="ECO:0000259" key="4">
    <source>
        <dbReference type="PROSITE" id="PS01124"/>
    </source>
</evidence>
<dbReference type="InterPro" id="IPR018060">
    <property type="entry name" value="HTH_AraC"/>
</dbReference>
<dbReference type="RefSeq" id="WP_085177953.1">
    <property type="nucleotide sequence ID" value="NZ_LQPC01000054.1"/>
</dbReference>
<organism evidence="5 6">
    <name type="scientific">Mycolicibacterium iranicum</name>
    <name type="common">Mycobacterium iranicum</name>
    <dbReference type="NCBI Taxonomy" id="912594"/>
    <lineage>
        <taxon>Bacteria</taxon>
        <taxon>Bacillati</taxon>
        <taxon>Actinomycetota</taxon>
        <taxon>Actinomycetes</taxon>
        <taxon>Mycobacteriales</taxon>
        <taxon>Mycobacteriaceae</taxon>
        <taxon>Mycolicibacterium</taxon>
    </lineage>
</organism>